<dbReference type="InterPro" id="IPR038578">
    <property type="entry name" value="GT29-like_sf"/>
</dbReference>
<accession>A0A6C0C0Z8</accession>
<dbReference type="EMBL" id="MN739293">
    <property type="protein sequence ID" value="QHS97318.1"/>
    <property type="molecule type" value="Genomic_DNA"/>
</dbReference>
<organism evidence="1">
    <name type="scientific">viral metagenome</name>
    <dbReference type="NCBI Taxonomy" id="1070528"/>
    <lineage>
        <taxon>unclassified sequences</taxon>
        <taxon>metagenomes</taxon>
        <taxon>organismal metagenomes</taxon>
    </lineage>
</organism>
<sequence>MSKSVLIIGGKPSNYNLRELFEKYDIICRINFNMKYKKKTEKDIFFLNNHLYFNTVKQRTKPEELKKHPYSFVDLKVLEDFHNMLNNNEYGEIIKQYESGRNKISNGILEKLKCPHKFLKAPRCGYQAILYFLMNNYDVTIFGFSRENNNDGTYYNDKKPSSAHDFNSEMKILNWLIENKIIKIIE</sequence>
<dbReference type="AlphaFoldDB" id="A0A6C0C0Z8"/>
<proteinExistence type="predicted"/>
<protein>
    <submittedName>
        <fullName evidence="1">Uncharacterized protein</fullName>
    </submittedName>
</protein>
<reference evidence="1" key="1">
    <citation type="journal article" date="2020" name="Nature">
        <title>Giant virus diversity and host interactions through global metagenomics.</title>
        <authorList>
            <person name="Schulz F."/>
            <person name="Roux S."/>
            <person name="Paez-Espino D."/>
            <person name="Jungbluth S."/>
            <person name="Walsh D.A."/>
            <person name="Denef V.J."/>
            <person name="McMahon K.D."/>
            <person name="Konstantinidis K.T."/>
            <person name="Eloe-Fadrosh E.A."/>
            <person name="Kyrpides N.C."/>
            <person name="Woyke T."/>
        </authorList>
    </citation>
    <scope>NUCLEOTIDE SEQUENCE</scope>
    <source>
        <strain evidence="1">GVMAG-M-3300020169-51</strain>
    </source>
</reference>
<name>A0A6C0C0Z8_9ZZZZ</name>
<dbReference type="Gene3D" id="3.90.1480.20">
    <property type="entry name" value="Glycosyl transferase family 29"/>
    <property type="match status" value="1"/>
</dbReference>
<evidence type="ECO:0000313" key="1">
    <source>
        <dbReference type="EMBL" id="QHS97318.1"/>
    </source>
</evidence>